<feature type="transmembrane region" description="Helical" evidence="1">
    <location>
        <begin position="327"/>
        <end position="347"/>
    </location>
</feature>
<evidence type="ECO:0000313" key="3">
    <source>
        <dbReference type="Proteomes" id="UP000663281"/>
    </source>
</evidence>
<feature type="transmembrane region" description="Helical" evidence="1">
    <location>
        <begin position="353"/>
        <end position="376"/>
    </location>
</feature>
<sequence length="390" mass="42780">MINIDEPVAKQFKPALFRLGFRPFFLFGSLFSMLALLLWLLQFSGWMTLSPHGNLLWWHGHEMLFGFVCAIIVGFLLTAVQNWTGVPGLKGWPLIALFVLWLAPRLLLLDGSLLPPLAAMILDMGFLLTAAAFMAMAVLKVKQWRNLVFVPILLLLTFFNGMSHVALMEQNPQLAQLALKGAAMVVIMVVSLLGGRVIPFFTERATQWQRTQAVPALDVAAVVLMLTLIVSLFVGVALLTQVVAVLAGLVLLVRWSRWGWRHSFSVPLLWSLHLSFVAIPLGLLLMAAKPEVSAGLHLVTVGGMGSMILAMMARVSLGHTGRTLTPPVPMSAAFGFMIAASVIRPLANLIPEAYLPLLFLSGMLWLVAFGLFIFYYGPMLMAPRVDGRPG</sequence>
<keyword evidence="1" id="KW-0812">Transmembrane</keyword>
<feature type="transmembrane region" description="Helical" evidence="1">
    <location>
        <begin position="238"/>
        <end position="256"/>
    </location>
</feature>
<reference evidence="2 3" key="1">
    <citation type="submission" date="2021-03" db="EMBL/GenBank/DDBJ databases">
        <title>Novel species identification of genus Shewanella.</title>
        <authorList>
            <person name="Liu G."/>
            <person name="Zhang Q."/>
        </authorList>
    </citation>
    <scope>NUCLEOTIDE SEQUENCE [LARGE SCALE GENOMIC DNA]</scope>
    <source>
        <strain evidence="2 3">FJAT-53726</strain>
    </source>
</reference>
<feature type="transmembrane region" description="Helical" evidence="1">
    <location>
        <begin position="92"/>
        <end position="111"/>
    </location>
</feature>
<name>A0A974XPY9_9GAMM</name>
<dbReference type="AlphaFoldDB" id="A0A974XPY9"/>
<keyword evidence="1" id="KW-0472">Membrane</keyword>
<dbReference type="RefSeq" id="WP_207322627.1">
    <property type="nucleotide sequence ID" value="NZ_CP071501.1"/>
</dbReference>
<dbReference type="InterPro" id="IPR010266">
    <property type="entry name" value="NnrS"/>
</dbReference>
<feature type="transmembrane region" description="Helical" evidence="1">
    <location>
        <begin position="117"/>
        <end position="139"/>
    </location>
</feature>
<dbReference type="Pfam" id="PF05940">
    <property type="entry name" value="NnrS"/>
    <property type="match status" value="1"/>
</dbReference>
<keyword evidence="3" id="KW-1185">Reference proteome</keyword>
<proteinExistence type="predicted"/>
<evidence type="ECO:0000313" key="2">
    <source>
        <dbReference type="EMBL" id="QSX31288.1"/>
    </source>
</evidence>
<feature type="transmembrane region" description="Helical" evidence="1">
    <location>
        <begin position="146"/>
        <end position="167"/>
    </location>
</feature>
<feature type="transmembrane region" description="Helical" evidence="1">
    <location>
        <begin position="21"/>
        <end position="43"/>
    </location>
</feature>
<protein>
    <submittedName>
        <fullName evidence="2">NnrS family protein</fullName>
    </submittedName>
</protein>
<organism evidence="2 3">
    <name type="scientific">Shewanella cyperi</name>
    <dbReference type="NCBI Taxonomy" id="2814292"/>
    <lineage>
        <taxon>Bacteria</taxon>
        <taxon>Pseudomonadati</taxon>
        <taxon>Pseudomonadota</taxon>
        <taxon>Gammaproteobacteria</taxon>
        <taxon>Alteromonadales</taxon>
        <taxon>Shewanellaceae</taxon>
        <taxon>Shewanella</taxon>
    </lineage>
</organism>
<feature type="transmembrane region" description="Helical" evidence="1">
    <location>
        <begin position="268"/>
        <end position="288"/>
    </location>
</feature>
<evidence type="ECO:0000256" key="1">
    <source>
        <dbReference type="SAM" id="Phobius"/>
    </source>
</evidence>
<gene>
    <name evidence="2" type="ORF">JYB88_06555</name>
</gene>
<feature type="transmembrane region" description="Helical" evidence="1">
    <location>
        <begin position="63"/>
        <end position="80"/>
    </location>
</feature>
<accession>A0A974XPY9</accession>
<dbReference type="Proteomes" id="UP000663281">
    <property type="component" value="Chromosome"/>
</dbReference>
<dbReference type="KEGG" id="scyp:JYB88_06555"/>
<keyword evidence="1" id="KW-1133">Transmembrane helix</keyword>
<dbReference type="EMBL" id="CP071504">
    <property type="protein sequence ID" value="QSX31288.1"/>
    <property type="molecule type" value="Genomic_DNA"/>
</dbReference>
<feature type="transmembrane region" description="Helical" evidence="1">
    <location>
        <begin position="294"/>
        <end position="315"/>
    </location>
</feature>
<feature type="transmembrane region" description="Helical" evidence="1">
    <location>
        <begin position="179"/>
        <end position="201"/>
    </location>
</feature>